<keyword evidence="1" id="KW-1133">Transmembrane helix</keyword>
<dbReference type="AlphaFoldDB" id="A0A0C7G4Z4"/>
<proteinExistence type="predicted"/>
<gene>
    <name evidence="2" type="ORF">R28058_04021</name>
</gene>
<evidence type="ECO:0000256" key="1">
    <source>
        <dbReference type="SAM" id="Phobius"/>
    </source>
</evidence>
<keyword evidence="1" id="KW-0472">Membrane</keyword>
<sequence length="167" mass="19300">MEFIDFIVYPLVYVLFMPILTTIHELGHAIPALIFTKYEVNINIGNSNLKKQIKLSRLIININRYKSIMDVSYGYVNWKPIESKLKSILMIAGGPIASLCTSIVLYLSLYKTELPYLIMIIFNGILLFSIGQFIVTILPMKYRDNTYKGFTSDGYKILQYLKIKNRI</sequence>
<protein>
    <recommendedName>
        <fullName evidence="4">Peptidase M50 family protein</fullName>
    </recommendedName>
</protein>
<evidence type="ECO:0000313" key="2">
    <source>
        <dbReference type="EMBL" id="CEQ02669.1"/>
    </source>
</evidence>
<keyword evidence="1" id="KW-0812">Transmembrane</keyword>
<name>A0A0C7G4Z4_PARSO</name>
<feature type="transmembrane region" description="Helical" evidence="1">
    <location>
        <begin position="116"/>
        <end position="138"/>
    </location>
</feature>
<dbReference type="Proteomes" id="UP000049127">
    <property type="component" value="Unassembled WGS sequence"/>
</dbReference>
<dbReference type="EMBL" id="CEKZ01000003">
    <property type="protein sequence ID" value="CEQ02669.1"/>
    <property type="molecule type" value="Genomic_DNA"/>
</dbReference>
<dbReference type="OrthoDB" id="2080990at2"/>
<accession>A0A0C7G4Z4</accession>
<organism evidence="2 3">
    <name type="scientific">Paraclostridium sordellii</name>
    <name type="common">Clostridium sordellii</name>
    <dbReference type="NCBI Taxonomy" id="1505"/>
    <lineage>
        <taxon>Bacteria</taxon>
        <taxon>Bacillati</taxon>
        <taxon>Bacillota</taxon>
        <taxon>Clostridia</taxon>
        <taxon>Peptostreptococcales</taxon>
        <taxon>Peptostreptococcaceae</taxon>
        <taxon>Paraclostridium</taxon>
    </lineage>
</organism>
<dbReference type="RefSeq" id="WP_055341329.1">
    <property type="nucleotide sequence ID" value="NZ_CDNI01000003.1"/>
</dbReference>
<evidence type="ECO:0008006" key="4">
    <source>
        <dbReference type="Google" id="ProtNLM"/>
    </source>
</evidence>
<feature type="transmembrane region" description="Helical" evidence="1">
    <location>
        <begin position="6"/>
        <end position="27"/>
    </location>
</feature>
<reference evidence="2 3" key="1">
    <citation type="submission" date="2015-01" db="EMBL/GenBank/DDBJ databases">
        <authorList>
            <person name="Aslett A.Martin."/>
            <person name="De Silva Nishadi"/>
        </authorList>
    </citation>
    <scope>NUCLEOTIDE SEQUENCE [LARGE SCALE GENOMIC DNA]</scope>
    <source>
        <strain evidence="2 3">R28058</strain>
    </source>
</reference>
<evidence type="ECO:0000313" key="3">
    <source>
        <dbReference type="Proteomes" id="UP000049127"/>
    </source>
</evidence>
<feature type="transmembrane region" description="Helical" evidence="1">
    <location>
        <begin position="88"/>
        <end position="110"/>
    </location>
</feature>